<name>A0A540N8M3_MALBA</name>
<organism evidence="1 2">
    <name type="scientific">Malus baccata</name>
    <name type="common">Siberian crab apple</name>
    <name type="synonym">Pyrus baccata</name>
    <dbReference type="NCBI Taxonomy" id="106549"/>
    <lineage>
        <taxon>Eukaryota</taxon>
        <taxon>Viridiplantae</taxon>
        <taxon>Streptophyta</taxon>
        <taxon>Embryophyta</taxon>
        <taxon>Tracheophyta</taxon>
        <taxon>Spermatophyta</taxon>
        <taxon>Magnoliopsida</taxon>
        <taxon>eudicotyledons</taxon>
        <taxon>Gunneridae</taxon>
        <taxon>Pentapetalae</taxon>
        <taxon>rosids</taxon>
        <taxon>fabids</taxon>
        <taxon>Rosales</taxon>
        <taxon>Rosaceae</taxon>
        <taxon>Amygdaloideae</taxon>
        <taxon>Maleae</taxon>
        <taxon>Malus</taxon>
    </lineage>
</organism>
<proteinExistence type="predicted"/>
<keyword evidence="2" id="KW-1185">Reference proteome</keyword>
<accession>A0A540N8M3</accession>
<protein>
    <submittedName>
        <fullName evidence="1">Uncharacterized protein</fullName>
    </submittedName>
</protein>
<sequence>MDVVAGPAASRKLMKVAGNVEPKLGSRVRVRIKIDGSSVDVHLARDRDYDIRIAKDDMSGITNIPGKTYIGLVSDMSDVAAAAQKLDFVFDSENLTNDQISEAYIHALRKTHGKTKEQLETALEVPTKGNFSFMLFDSLVP</sequence>
<evidence type="ECO:0000313" key="1">
    <source>
        <dbReference type="EMBL" id="TQE07395.1"/>
    </source>
</evidence>
<gene>
    <name evidence="1" type="ORF">C1H46_007048</name>
</gene>
<dbReference type="AlphaFoldDB" id="A0A540N8M3"/>
<evidence type="ECO:0000313" key="2">
    <source>
        <dbReference type="Proteomes" id="UP000315295"/>
    </source>
</evidence>
<dbReference type="Proteomes" id="UP000315295">
    <property type="component" value="Unassembled WGS sequence"/>
</dbReference>
<reference evidence="1 2" key="1">
    <citation type="journal article" date="2019" name="G3 (Bethesda)">
        <title>Sequencing of a Wild Apple (Malus baccata) Genome Unravels the Differences Between Cultivated and Wild Apple Species Regarding Disease Resistance and Cold Tolerance.</title>
        <authorList>
            <person name="Chen X."/>
        </authorList>
    </citation>
    <scope>NUCLEOTIDE SEQUENCE [LARGE SCALE GENOMIC DNA]</scope>
    <source>
        <strain evidence="2">cv. Shandingzi</strain>
        <tissue evidence="1">Leaves</tissue>
    </source>
</reference>
<comment type="caution">
    <text evidence="1">The sequence shown here is derived from an EMBL/GenBank/DDBJ whole genome shotgun (WGS) entry which is preliminary data.</text>
</comment>
<dbReference type="EMBL" id="VIEB01000087">
    <property type="protein sequence ID" value="TQE07395.1"/>
    <property type="molecule type" value="Genomic_DNA"/>
</dbReference>